<dbReference type="STRING" id="344882.ABB29_08385"/>
<sequence>MTDVLNHHINGQPWLGSSGRHGEVFNPASGQISVRVPLAGAADVALAVDAAAAAYPGWAATTPLNRARVMFRFKELLERHADALAAIITSEHGKVISDARGEVTRGLEVVEFACGIPHLLKGEHSINVGRDVDSWSECSPLGVVAGITPFNFPAMVPLWMFPVALACGNTFVLKPSERDPSAALFMAELLQQAGLPDGVFNVIHGDKQAVDALIDEPRVQALGFVGSTPIAEYIHARGSAQGKRVQALGGAKNHMVVLPDADIAGVASALLGAAYGSAGERCMAISVAVCVGDACADALVAELAPRVTALSIGPGCDDPEMGPLVTATHRDKVRDYVDLGVQEGASLVVDGRNLTMADHPDGFYLGGCLFDHVQPQMRIYREEIFGPVLCVMRVPDLAAALALVNQHEFGNGTAIFTRDGGAARQFAHQVQAGMVGINVPIPVPMAFHSFGGWKRSLFGPLHMHGPDGVRFYTRLKTITARWPDSHAAEFSMPTMK</sequence>
<dbReference type="InterPro" id="IPR016160">
    <property type="entry name" value="Ald_DH_CS_CYS"/>
</dbReference>
<evidence type="ECO:0000259" key="4">
    <source>
        <dbReference type="Pfam" id="PF00171"/>
    </source>
</evidence>
<protein>
    <recommendedName>
        <fullName evidence="1">methylmalonate-semialdehyde dehydrogenase (CoA acylating)</fullName>
        <ecNumber evidence="1">1.2.1.27</ecNumber>
    </recommendedName>
</protein>
<dbReference type="FunFam" id="3.40.309.10:FF:000002">
    <property type="entry name" value="Methylmalonate-semialdehyde dehydrogenase (Acylating)"/>
    <property type="match status" value="1"/>
</dbReference>
<dbReference type="FunFam" id="3.40.605.10:FF:000003">
    <property type="entry name" value="Methylmalonate-semialdehyde dehydrogenase [acylating]"/>
    <property type="match status" value="1"/>
</dbReference>
<dbReference type="InterPro" id="IPR010061">
    <property type="entry name" value="MeMal-semiAld_DH"/>
</dbReference>
<name>A0A0R0CIS1_9GAMM</name>
<gene>
    <name evidence="5" type="ORF">ABB29_08385</name>
</gene>
<dbReference type="PANTHER" id="PTHR43866:SF4">
    <property type="entry name" value="MALONATE-SEMIALDEHYDE DEHYDROGENASE"/>
    <property type="match status" value="1"/>
</dbReference>
<dbReference type="InterPro" id="IPR016163">
    <property type="entry name" value="Ald_DH_C"/>
</dbReference>
<evidence type="ECO:0000256" key="2">
    <source>
        <dbReference type="ARBA" id="ARBA00023002"/>
    </source>
</evidence>
<evidence type="ECO:0000313" key="5">
    <source>
        <dbReference type="EMBL" id="KRG69804.1"/>
    </source>
</evidence>
<accession>A0A0R0CIS1</accession>
<dbReference type="InterPro" id="IPR016161">
    <property type="entry name" value="Ald_DH/histidinol_DH"/>
</dbReference>
<dbReference type="GO" id="GO:0006210">
    <property type="term" value="P:thymine catabolic process"/>
    <property type="evidence" value="ECO:0007669"/>
    <property type="project" value="TreeGrafter"/>
</dbReference>
<dbReference type="PROSITE" id="PS00070">
    <property type="entry name" value="ALDEHYDE_DEHYDR_CYS"/>
    <property type="match status" value="1"/>
</dbReference>
<dbReference type="NCBIfam" id="TIGR01722">
    <property type="entry name" value="MMSDH"/>
    <property type="match status" value="1"/>
</dbReference>
<feature type="domain" description="Aldehyde dehydrogenase" evidence="4">
    <location>
        <begin position="14"/>
        <end position="478"/>
    </location>
</feature>
<dbReference type="GO" id="GO:0004491">
    <property type="term" value="F:methylmalonate-semialdehyde dehydrogenase (acylating, NAD) activity"/>
    <property type="evidence" value="ECO:0007669"/>
    <property type="project" value="UniProtKB-EC"/>
</dbReference>
<dbReference type="SUPFAM" id="SSF53720">
    <property type="entry name" value="ALDH-like"/>
    <property type="match status" value="1"/>
</dbReference>
<dbReference type="EC" id="1.2.1.27" evidence="1"/>
<dbReference type="RefSeq" id="WP_057658182.1">
    <property type="nucleotide sequence ID" value="NZ_LDJL01000008.1"/>
</dbReference>
<dbReference type="Gene3D" id="3.40.605.10">
    <property type="entry name" value="Aldehyde Dehydrogenase, Chain A, domain 1"/>
    <property type="match status" value="1"/>
</dbReference>
<comment type="caution">
    <text evidence="5">The sequence shown here is derived from an EMBL/GenBank/DDBJ whole genome shotgun (WGS) entry which is preliminary data.</text>
</comment>
<dbReference type="OrthoDB" id="9812625at2"/>
<dbReference type="EMBL" id="LDJL01000008">
    <property type="protein sequence ID" value="KRG69804.1"/>
    <property type="molecule type" value="Genomic_DNA"/>
</dbReference>
<dbReference type="InterPro" id="IPR016162">
    <property type="entry name" value="Ald_DH_N"/>
</dbReference>
<reference evidence="5 6" key="1">
    <citation type="submission" date="2015-05" db="EMBL/GenBank/DDBJ databases">
        <title>Genome sequencing and analysis of members of genus Stenotrophomonas.</title>
        <authorList>
            <person name="Patil P.P."/>
            <person name="Midha S."/>
            <person name="Patil P.B."/>
        </authorList>
    </citation>
    <scope>NUCLEOTIDE SEQUENCE [LARGE SCALE GENOMIC DNA]</scope>
    <source>
        <strain evidence="5 6">DSM 21858</strain>
    </source>
</reference>
<dbReference type="Gene3D" id="3.40.309.10">
    <property type="entry name" value="Aldehyde Dehydrogenase, Chain A, domain 2"/>
    <property type="match status" value="1"/>
</dbReference>
<keyword evidence="3" id="KW-0520">NAD</keyword>
<dbReference type="PATRIC" id="fig|344882.3.peg.3031"/>
<dbReference type="InterPro" id="IPR015590">
    <property type="entry name" value="Aldehyde_DH_dom"/>
</dbReference>
<evidence type="ECO:0000256" key="1">
    <source>
        <dbReference type="ARBA" id="ARBA00013048"/>
    </source>
</evidence>
<keyword evidence="6" id="KW-1185">Reference proteome</keyword>
<keyword evidence="2" id="KW-0560">Oxidoreductase</keyword>
<proteinExistence type="predicted"/>
<evidence type="ECO:0000256" key="3">
    <source>
        <dbReference type="ARBA" id="ARBA00023027"/>
    </source>
</evidence>
<dbReference type="AlphaFoldDB" id="A0A0R0CIS1"/>
<organism evidence="5 6">
    <name type="scientific">Pseudoxanthomonas dokdonensis</name>
    <dbReference type="NCBI Taxonomy" id="344882"/>
    <lineage>
        <taxon>Bacteria</taxon>
        <taxon>Pseudomonadati</taxon>
        <taxon>Pseudomonadota</taxon>
        <taxon>Gammaproteobacteria</taxon>
        <taxon>Lysobacterales</taxon>
        <taxon>Lysobacteraceae</taxon>
        <taxon>Pseudoxanthomonas</taxon>
    </lineage>
</organism>
<dbReference type="Pfam" id="PF00171">
    <property type="entry name" value="Aldedh"/>
    <property type="match status" value="1"/>
</dbReference>
<dbReference type="GO" id="GO:0006574">
    <property type="term" value="P:L-valine catabolic process"/>
    <property type="evidence" value="ECO:0007669"/>
    <property type="project" value="TreeGrafter"/>
</dbReference>
<dbReference type="PANTHER" id="PTHR43866">
    <property type="entry name" value="MALONATE-SEMIALDEHYDE DEHYDROGENASE"/>
    <property type="match status" value="1"/>
</dbReference>
<dbReference type="Proteomes" id="UP000052052">
    <property type="component" value="Unassembled WGS sequence"/>
</dbReference>
<dbReference type="CDD" id="cd07085">
    <property type="entry name" value="ALDH_F6_MMSDH"/>
    <property type="match status" value="1"/>
</dbReference>
<evidence type="ECO:0000313" key="6">
    <source>
        <dbReference type="Proteomes" id="UP000052052"/>
    </source>
</evidence>